<evidence type="ECO:0000259" key="8">
    <source>
        <dbReference type="Pfam" id="PF07992"/>
    </source>
</evidence>
<dbReference type="EC" id="1.8.1.14" evidence="9"/>
<dbReference type="SUPFAM" id="SSF55424">
    <property type="entry name" value="FAD/NAD-linked reductases, dimerisation (C-terminal) domain"/>
    <property type="match status" value="1"/>
</dbReference>
<dbReference type="GO" id="GO:0050451">
    <property type="term" value="F:CoA-disulfide reductase (NADPH) activity"/>
    <property type="evidence" value="ECO:0007669"/>
    <property type="project" value="UniProtKB-EC"/>
</dbReference>
<dbReference type="Pfam" id="PF07992">
    <property type="entry name" value="Pyr_redox_2"/>
    <property type="match status" value="1"/>
</dbReference>
<dbReference type="Pfam" id="PF02852">
    <property type="entry name" value="Pyr_redox_dim"/>
    <property type="match status" value="1"/>
</dbReference>
<evidence type="ECO:0000259" key="7">
    <source>
        <dbReference type="Pfam" id="PF02852"/>
    </source>
</evidence>
<evidence type="ECO:0000256" key="3">
    <source>
        <dbReference type="ARBA" id="ARBA00022630"/>
    </source>
</evidence>
<dbReference type="OrthoDB" id="9802028at2"/>
<comment type="similarity">
    <text evidence="2">Belongs to the class-III pyridine nucleotide-disulfide oxidoreductase family.</text>
</comment>
<name>A0A3A1R705_9BACI</name>
<evidence type="ECO:0000313" key="9">
    <source>
        <dbReference type="EMBL" id="RIW35291.1"/>
    </source>
</evidence>
<dbReference type="InterPro" id="IPR023753">
    <property type="entry name" value="FAD/NAD-binding_dom"/>
</dbReference>
<evidence type="ECO:0000256" key="1">
    <source>
        <dbReference type="ARBA" id="ARBA00001974"/>
    </source>
</evidence>
<dbReference type="InterPro" id="IPR004099">
    <property type="entry name" value="Pyr_nucl-diS_OxRdtase_dimer"/>
</dbReference>
<evidence type="ECO:0000256" key="6">
    <source>
        <dbReference type="ARBA" id="ARBA00023284"/>
    </source>
</evidence>
<dbReference type="PANTHER" id="PTHR43429:SF1">
    <property type="entry name" value="NAD(P)H SULFUR OXIDOREDUCTASE (COA-DEPENDENT)"/>
    <property type="match status" value="1"/>
</dbReference>
<sequence length="453" mass="49369">MNKKVLIVGGVAGGATTAAQLRRMDEECEIIVFEKDEHISFGNCGMPYFIGDVIKERDHLFAATPESMKNKLNIDVRTFNEVLSIDREQKIISVKDARSGKEYQEAYDKLVLAPGAYPFIPPIDGLGNSHYFSLRNIEDMDEIKEFIEKNKPASCSIIGGGFIGIEMAENLSGLGIKVNLVEASPHLMGVLDEDMSEMIEQELNRNGINVYLNDGAEKIREDGTLVTQRGNELESDFVLLATGVMPHTKLAADAGLSIGITRGIKTNEYMQTIDESIYAVGDAVETISAITGNPIRIPLAWPAHRQSYIAAKHITGDPVSFKGLLGTSVVKIFDLTAASTGLNEKQLLAENLPFKTAVHTGRSHAGYYPGAEKVKIKVHFHEKTGKILGAQIIGGEGVDKRIDIIAASINGNITADQLQEIEIAYSPPYSSPKGLLNIIGYKAENLLKDKPVD</sequence>
<dbReference type="InterPro" id="IPR050260">
    <property type="entry name" value="FAD-bd_OxRdtase"/>
</dbReference>
<dbReference type="Gene3D" id="3.50.50.60">
    <property type="entry name" value="FAD/NAD(P)-binding domain"/>
    <property type="match status" value="2"/>
</dbReference>
<comment type="caution">
    <text evidence="9">The sequence shown here is derived from an EMBL/GenBank/DDBJ whole genome shotgun (WGS) entry which is preliminary data.</text>
</comment>
<keyword evidence="5 9" id="KW-0560">Oxidoreductase</keyword>
<evidence type="ECO:0000256" key="5">
    <source>
        <dbReference type="ARBA" id="ARBA00023002"/>
    </source>
</evidence>
<reference evidence="9 10" key="1">
    <citation type="submission" date="2018-09" db="EMBL/GenBank/DDBJ databases">
        <title>Bacillus saliacetes sp. nov., isolated from Thai shrimp paste (Ka-pi).</title>
        <authorList>
            <person name="Daroonpunt R."/>
            <person name="Tanasupawat S."/>
            <person name="Yiamsombut S."/>
        </authorList>
    </citation>
    <scope>NUCLEOTIDE SEQUENCE [LARGE SCALE GENOMIC DNA]</scope>
    <source>
        <strain evidence="9 10">SKP7-4</strain>
    </source>
</reference>
<dbReference type="PRINTS" id="PR00368">
    <property type="entry name" value="FADPNR"/>
</dbReference>
<dbReference type="InterPro" id="IPR036188">
    <property type="entry name" value="FAD/NAD-bd_sf"/>
</dbReference>
<gene>
    <name evidence="9" type="ORF">D3H55_07785</name>
</gene>
<dbReference type="NCBIfam" id="NF010037">
    <property type="entry name" value="PRK13512.1"/>
    <property type="match status" value="1"/>
</dbReference>
<dbReference type="AlphaFoldDB" id="A0A3A1R705"/>
<dbReference type="InterPro" id="IPR016156">
    <property type="entry name" value="FAD/NAD-linked_Rdtase_dimer_sf"/>
</dbReference>
<feature type="domain" description="FAD/NAD(P)-binding" evidence="8">
    <location>
        <begin position="3"/>
        <end position="287"/>
    </location>
</feature>
<accession>A0A3A1R705</accession>
<comment type="cofactor">
    <cofactor evidence="1">
        <name>FAD</name>
        <dbReference type="ChEBI" id="CHEBI:57692"/>
    </cofactor>
</comment>
<feature type="domain" description="Pyridine nucleotide-disulphide oxidoreductase dimerisation" evidence="7">
    <location>
        <begin position="329"/>
        <end position="430"/>
    </location>
</feature>
<dbReference type="Proteomes" id="UP000265801">
    <property type="component" value="Unassembled WGS sequence"/>
</dbReference>
<dbReference type="RefSeq" id="WP_119546338.1">
    <property type="nucleotide sequence ID" value="NZ_QXIR01000008.1"/>
</dbReference>
<dbReference type="PRINTS" id="PR00411">
    <property type="entry name" value="PNDRDTASEI"/>
</dbReference>
<dbReference type="PANTHER" id="PTHR43429">
    <property type="entry name" value="PYRIDINE NUCLEOTIDE-DISULFIDE OXIDOREDUCTASE DOMAIN-CONTAINING"/>
    <property type="match status" value="1"/>
</dbReference>
<dbReference type="EMBL" id="QXIR01000008">
    <property type="protein sequence ID" value="RIW35291.1"/>
    <property type="molecule type" value="Genomic_DNA"/>
</dbReference>
<protein>
    <submittedName>
        <fullName evidence="9">CoA-disulfide reductase</fullName>
        <ecNumber evidence="9">1.8.1.14</ecNumber>
    </submittedName>
</protein>
<evidence type="ECO:0000256" key="2">
    <source>
        <dbReference type="ARBA" id="ARBA00009130"/>
    </source>
</evidence>
<keyword evidence="6" id="KW-0676">Redox-active center</keyword>
<organism evidence="9 10">
    <name type="scientific">Bacillus salacetis</name>
    <dbReference type="NCBI Taxonomy" id="2315464"/>
    <lineage>
        <taxon>Bacteria</taxon>
        <taxon>Bacillati</taxon>
        <taxon>Bacillota</taxon>
        <taxon>Bacilli</taxon>
        <taxon>Bacillales</taxon>
        <taxon>Bacillaceae</taxon>
        <taxon>Bacillus</taxon>
    </lineage>
</organism>
<keyword evidence="4" id="KW-0274">FAD</keyword>
<evidence type="ECO:0000313" key="10">
    <source>
        <dbReference type="Proteomes" id="UP000265801"/>
    </source>
</evidence>
<evidence type="ECO:0000256" key="4">
    <source>
        <dbReference type="ARBA" id="ARBA00022827"/>
    </source>
</evidence>
<keyword evidence="10" id="KW-1185">Reference proteome</keyword>
<keyword evidence="3" id="KW-0285">Flavoprotein</keyword>
<proteinExistence type="inferred from homology"/>
<dbReference type="SUPFAM" id="SSF51905">
    <property type="entry name" value="FAD/NAD(P)-binding domain"/>
    <property type="match status" value="2"/>
</dbReference>